<reference evidence="3" key="1">
    <citation type="submission" date="2014-03" db="EMBL/GenBank/DDBJ databases">
        <title>The Genome Sequence of Puccinia striiformis f. sp. tritici PST-78.</title>
        <authorList>
            <consortium name="The Broad Institute Genome Sequencing Platform"/>
            <person name="Cuomo C."/>
            <person name="Hulbert S."/>
            <person name="Chen X."/>
            <person name="Walker B."/>
            <person name="Young S.K."/>
            <person name="Zeng Q."/>
            <person name="Gargeya S."/>
            <person name="Fitzgerald M."/>
            <person name="Haas B."/>
            <person name="Abouelleil A."/>
            <person name="Alvarado L."/>
            <person name="Arachchi H.M."/>
            <person name="Berlin A.M."/>
            <person name="Chapman S.B."/>
            <person name="Goldberg J."/>
            <person name="Griggs A."/>
            <person name="Gujja S."/>
            <person name="Hansen M."/>
            <person name="Howarth C."/>
            <person name="Imamovic A."/>
            <person name="Larimer J."/>
            <person name="McCowan C."/>
            <person name="Montmayeur A."/>
            <person name="Murphy C."/>
            <person name="Neiman D."/>
            <person name="Pearson M."/>
            <person name="Priest M."/>
            <person name="Roberts A."/>
            <person name="Saif S."/>
            <person name="Shea T."/>
            <person name="Sisk P."/>
            <person name="Sykes S."/>
            <person name="Wortman J."/>
            <person name="Nusbaum C."/>
            <person name="Birren B."/>
        </authorList>
    </citation>
    <scope>NUCLEOTIDE SEQUENCE [LARGE SCALE GENOMIC DNA]</scope>
    <source>
        <strain evidence="3">race PST-78</strain>
    </source>
</reference>
<accession>A0A0L0V5M4</accession>
<dbReference type="Proteomes" id="UP000054564">
    <property type="component" value="Unassembled WGS sequence"/>
</dbReference>
<evidence type="ECO:0000256" key="1">
    <source>
        <dbReference type="SAM" id="MobiDB-lite"/>
    </source>
</evidence>
<evidence type="ECO:0000313" key="2">
    <source>
        <dbReference type="EMBL" id="KNE94319.1"/>
    </source>
</evidence>
<proteinExistence type="predicted"/>
<dbReference type="AlphaFoldDB" id="A0A0L0V5M4"/>
<dbReference type="OrthoDB" id="3259198at2759"/>
<evidence type="ECO:0008006" key="4">
    <source>
        <dbReference type="Google" id="ProtNLM"/>
    </source>
</evidence>
<feature type="region of interest" description="Disordered" evidence="1">
    <location>
        <begin position="18"/>
        <end position="52"/>
    </location>
</feature>
<sequence length="212" mass="24511">MGRVYDVRGRIISLANGMRLRSKKKKNRHKQKKRKDEGKRRREEKKQHRTNLEAATRFPMGRVYDVRGRMRKRSFHVRLLQHGWRGLGQLAQQVPQLCAIWAVGSDITRLYTAVLQSFIKTLEKHSGAMYLGLDAWQSPNGYDILGTVIYRLIEDDDGHTGAYLADTVRVIVEKFGVQNKICGIVTDDTSNNATMIEEIKKFKWPLFKGETH</sequence>
<protein>
    <recommendedName>
        <fullName evidence="4">DUF659 domain-containing protein</fullName>
    </recommendedName>
</protein>
<dbReference type="SUPFAM" id="SSF53098">
    <property type="entry name" value="Ribonuclease H-like"/>
    <property type="match status" value="1"/>
</dbReference>
<feature type="compositionally biased region" description="Basic residues" evidence="1">
    <location>
        <begin position="20"/>
        <end position="33"/>
    </location>
</feature>
<organism evidence="2 3">
    <name type="scientific">Puccinia striiformis f. sp. tritici PST-78</name>
    <dbReference type="NCBI Taxonomy" id="1165861"/>
    <lineage>
        <taxon>Eukaryota</taxon>
        <taxon>Fungi</taxon>
        <taxon>Dikarya</taxon>
        <taxon>Basidiomycota</taxon>
        <taxon>Pucciniomycotina</taxon>
        <taxon>Pucciniomycetes</taxon>
        <taxon>Pucciniales</taxon>
        <taxon>Pucciniaceae</taxon>
        <taxon>Puccinia</taxon>
    </lineage>
</organism>
<feature type="compositionally biased region" description="Basic and acidic residues" evidence="1">
    <location>
        <begin position="34"/>
        <end position="46"/>
    </location>
</feature>
<name>A0A0L0V5M4_9BASI</name>
<dbReference type="EMBL" id="AJIL01000119">
    <property type="protein sequence ID" value="KNE94319.1"/>
    <property type="molecule type" value="Genomic_DNA"/>
</dbReference>
<dbReference type="InterPro" id="IPR012337">
    <property type="entry name" value="RNaseH-like_sf"/>
</dbReference>
<evidence type="ECO:0000313" key="3">
    <source>
        <dbReference type="Proteomes" id="UP000054564"/>
    </source>
</evidence>
<gene>
    <name evidence="2" type="ORF">PSTG_12344</name>
</gene>
<comment type="caution">
    <text evidence="2">The sequence shown here is derived from an EMBL/GenBank/DDBJ whole genome shotgun (WGS) entry which is preliminary data.</text>
</comment>
<keyword evidence="3" id="KW-1185">Reference proteome</keyword>